<dbReference type="InterPro" id="IPR000608">
    <property type="entry name" value="UBC"/>
</dbReference>
<dbReference type="Proteomes" id="UP001432027">
    <property type="component" value="Unassembled WGS sequence"/>
</dbReference>
<dbReference type="PANTHER" id="PTHR24068">
    <property type="entry name" value="UBIQUITIN-CONJUGATING ENZYME E2"/>
    <property type="match status" value="1"/>
</dbReference>
<evidence type="ECO:0000256" key="4">
    <source>
        <dbReference type="ARBA" id="ARBA00022786"/>
    </source>
</evidence>
<name>A0AAV5T011_9BILA</name>
<dbReference type="InterPro" id="IPR023313">
    <property type="entry name" value="UBQ-conjugating_AS"/>
</dbReference>
<dbReference type="GO" id="GO:0061631">
    <property type="term" value="F:ubiquitin conjugating enzyme activity"/>
    <property type="evidence" value="ECO:0007669"/>
    <property type="project" value="UniProtKB-EC"/>
</dbReference>
<comment type="caution">
    <text evidence="8">The sequence shown here is derived from an EMBL/GenBank/DDBJ whole genome shotgun (WGS) entry which is preliminary data.</text>
</comment>
<evidence type="ECO:0000313" key="8">
    <source>
        <dbReference type="EMBL" id="GMS88519.1"/>
    </source>
</evidence>
<evidence type="ECO:0000256" key="5">
    <source>
        <dbReference type="PROSITE-ProRule" id="PRU10133"/>
    </source>
</evidence>
<dbReference type="PROSITE" id="PS00183">
    <property type="entry name" value="UBC_1"/>
    <property type="match status" value="1"/>
</dbReference>
<organism evidence="8 9">
    <name type="scientific">Pristionchus entomophagus</name>
    <dbReference type="NCBI Taxonomy" id="358040"/>
    <lineage>
        <taxon>Eukaryota</taxon>
        <taxon>Metazoa</taxon>
        <taxon>Ecdysozoa</taxon>
        <taxon>Nematoda</taxon>
        <taxon>Chromadorea</taxon>
        <taxon>Rhabditida</taxon>
        <taxon>Rhabditina</taxon>
        <taxon>Diplogasteromorpha</taxon>
        <taxon>Diplogasteroidea</taxon>
        <taxon>Neodiplogasteridae</taxon>
        <taxon>Pristionchus</taxon>
    </lineage>
</organism>
<proteinExistence type="inferred from homology"/>
<keyword evidence="6" id="KW-0547">Nucleotide-binding</keyword>
<dbReference type="InterPro" id="IPR016135">
    <property type="entry name" value="UBQ-conjugating_enzyme/RWD"/>
</dbReference>
<dbReference type="FunFam" id="3.10.110.10:FF:000011">
    <property type="entry name" value="Ubiquitin-conjugating enzyme E2 L3"/>
    <property type="match status" value="1"/>
</dbReference>
<evidence type="ECO:0000259" key="7">
    <source>
        <dbReference type="PROSITE" id="PS50127"/>
    </source>
</evidence>
<reference evidence="8" key="1">
    <citation type="submission" date="2023-10" db="EMBL/GenBank/DDBJ databases">
        <title>Genome assembly of Pristionchus species.</title>
        <authorList>
            <person name="Yoshida K."/>
            <person name="Sommer R.J."/>
        </authorList>
    </citation>
    <scope>NUCLEOTIDE SEQUENCE</scope>
    <source>
        <strain evidence="8">RS0144</strain>
    </source>
</reference>
<dbReference type="SMART" id="SM00212">
    <property type="entry name" value="UBCc"/>
    <property type="match status" value="1"/>
</dbReference>
<keyword evidence="4 6" id="KW-0833">Ubl conjugation pathway</keyword>
<evidence type="ECO:0000256" key="1">
    <source>
        <dbReference type="ARBA" id="ARBA00000485"/>
    </source>
</evidence>
<dbReference type="EC" id="2.3.2.23" evidence="2"/>
<protein>
    <recommendedName>
        <fullName evidence="2">E2 ubiquitin-conjugating enzyme</fullName>
        <ecNumber evidence="2">2.3.2.23</ecNumber>
    </recommendedName>
</protein>
<dbReference type="Pfam" id="PF00179">
    <property type="entry name" value="UQ_con"/>
    <property type="match status" value="1"/>
</dbReference>
<feature type="non-terminal residue" evidence="8">
    <location>
        <position position="1"/>
    </location>
</feature>
<evidence type="ECO:0000256" key="2">
    <source>
        <dbReference type="ARBA" id="ARBA00012486"/>
    </source>
</evidence>
<dbReference type="CDD" id="cd23801">
    <property type="entry name" value="UBCc_UBE2L3"/>
    <property type="match status" value="1"/>
</dbReference>
<comment type="similarity">
    <text evidence="6">Belongs to the ubiquitin-conjugating enzyme family.</text>
</comment>
<keyword evidence="9" id="KW-1185">Reference proteome</keyword>
<evidence type="ECO:0000256" key="3">
    <source>
        <dbReference type="ARBA" id="ARBA00022679"/>
    </source>
</evidence>
<evidence type="ECO:0000313" key="9">
    <source>
        <dbReference type="Proteomes" id="UP001432027"/>
    </source>
</evidence>
<dbReference type="GO" id="GO:0005524">
    <property type="term" value="F:ATP binding"/>
    <property type="evidence" value="ECO:0007669"/>
    <property type="project" value="UniProtKB-UniRule"/>
</dbReference>
<evidence type="ECO:0000256" key="6">
    <source>
        <dbReference type="RuleBase" id="RU362109"/>
    </source>
</evidence>
<dbReference type="PROSITE" id="PS50127">
    <property type="entry name" value="UBC_2"/>
    <property type="match status" value="1"/>
</dbReference>
<dbReference type="EMBL" id="BTSX01000003">
    <property type="protein sequence ID" value="GMS88519.1"/>
    <property type="molecule type" value="Genomic_DNA"/>
</dbReference>
<feature type="active site" description="Glycyl thioester intermediate" evidence="5">
    <location>
        <position position="88"/>
    </location>
</feature>
<sequence length="155" mass="17785">LQMSSSRRLQKELGDLKECGVKAYNTVEYDEANLLHWVVTLLPDKEPYSKGAFRVSIDFPADYPFKPPKITFSTKIYHPNIDEKGQVCLGIVSPDNWKPATRTEQVLMALLGLINEPEPDHPLRSDLAEEFLKDRKKFNKAAEDFTKKHADKRPE</sequence>
<feature type="domain" description="UBC core" evidence="7">
    <location>
        <begin position="4"/>
        <end position="151"/>
    </location>
</feature>
<gene>
    <name evidence="8" type="ORF">PENTCL1PPCAC_10694</name>
</gene>
<dbReference type="Gene3D" id="3.10.110.10">
    <property type="entry name" value="Ubiquitin Conjugating Enzyme"/>
    <property type="match status" value="1"/>
</dbReference>
<keyword evidence="3" id="KW-0808">Transferase</keyword>
<dbReference type="SUPFAM" id="SSF54495">
    <property type="entry name" value="UBC-like"/>
    <property type="match status" value="1"/>
</dbReference>
<dbReference type="AlphaFoldDB" id="A0AAV5T011"/>
<accession>A0AAV5T011</accession>
<keyword evidence="6" id="KW-0067">ATP-binding</keyword>
<comment type="catalytic activity">
    <reaction evidence="1">
        <text>S-ubiquitinyl-[E1 ubiquitin-activating enzyme]-L-cysteine + [E2 ubiquitin-conjugating enzyme]-L-cysteine = [E1 ubiquitin-activating enzyme]-L-cysteine + S-ubiquitinyl-[E2 ubiquitin-conjugating enzyme]-L-cysteine.</text>
        <dbReference type="EC" id="2.3.2.23"/>
    </reaction>
</comment>